<name>S1P1G5_9ENTE</name>
<reference evidence="2 3" key="1">
    <citation type="submission" date="2013-03" db="EMBL/GenBank/DDBJ databases">
        <title>The Genome Sequence of Enterococcus dispar ATCC_51266 (Illumina only assembly).</title>
        <authorList>
            <consortium name="The Broad Institute Genomics Platform"/>
            <consortium name="The Broad Institute Genome Sequencing Center for Infectious Disease"/>
            <person name="Earl A."/>
            <person name="Russ C."/>
            <person name="Gilmore M."/>
            <person name="Surin D."/>
            <person name="Walker B."/>
            <person name="Young S."/>
            <person name="Zeng Q."/>
            <person name="Gargeya S."/>
            <person name="Fitzgerald M."/>
            <person name="Haas B."/>
            <person name="Abouelleil A."/>
            <person name="Allen A.W."/>
            <person name="Alvarado L."/>
            <person name="Arachchi H.M."/>
            <person name="Berlin A.M."/>
            <person name="Chapman S.B."/>
            <person name="Gainer-Dewar J."/>
            <person name="Goldberg J."/>
            <person name="Griggs A."/>
            <person name="Gujja S."/>
            <person name="Hansen M."/>
            <person name="Howarth C."/>
            <person name="Imamovic A."/>
            <person name="Ireland A."/>
            <person name="Larimer J."/>
            <person name="McCowan C."/>
            <person name="Murphy C."/>
            <person name="Pearson M."/>
            <person name="Poon T.W."/>
            <person name="Priest M."/>
            <person name="Roberts A."/>
            <person name="Saif S."/>
            <person name="Shea T."/>
            <person name="Sisk P."/>
            <person name="Sykes S."/>
            <person name="Wortman J."/>
            <person name="Nusbaum C."/>
            <person name="Birren B."/>
        </authorList>
    </citation>
    <scope>NUCLEOTIDE SEQUENCE [LARGE SCALE GENOMIC DNA]</scope>
    <source>
        <strain evidence="2 3">ATCC 51266</strain>
    </source>
</reference>
<dbReference type="EMBL" id="AHYR01000005">
    <property type="protein sequence ID" value="EOT41447.1"/>
    <property type="molecule type" value="Genomic_DNA"/>
</dbReference>
<dbReference type="HOGENOM" id="CLU_060501_0_0_9"/>
<keyword evidence="1" id="KW-0812">Transmembrane</keyword>
<accession>S1P1G5</accession>
<evidence type="ECO:0008006" key="4">
    <source>
        <dbReference type="Google" id="ProtNLM"/>
    </source>
</evidence>
<dbReference type="RefSeq" id="WP_016172789.1">
    <property type="nucleotide sequence ID" value="NZ_ASWK01000001.1"/>
</dbReference>
<dbReference type="InterPro" id="IPR049458">
    <property type="entry name" value="EpsG-like"/>
</dbReference>
<feature type="transmembrane region" description="Helical" evidence="1">
    <location>
        <begin position="265"/>
        <end position="284"/>
    </location>
</feature>
<gene>
    <name evidence="2" type="ORF">OMK_01623</name>
</gene>
<comment type="caution">
    <text evidence="2">The sequence shown here is derived from an EMBL/GenBank/DDBJ whole genome shotgun (WGS) entry which is preliminary data.</text>
</comment>
<organism evidence="2 3">
    <name type="scientific">Enterococcus dispar ATCC 51266</name>
    <dbReference type="NCBI Taxonomy" id="1139219"/>
    <lineage>
        <taxon>Bacteria</taxon>
        <taxon>Bacillati</taxon>
        <taxon>Bacillota</taxon>
        <taxon>Bacilli</taxon>
        <taxon>Lactobacillales</taxon>
        <taxon>Enterococcaceae</taxon>
        <taxon>Enterococcus</taxon>
    </lineage>
</organism>
<protein>
    <recommendedName>
        <fullName evidence="4">EpsG family protein</fullName>
    </recommendedName>
</protein>
<evidence type="ECO:0000313" key="2">
    <source>
        <dbReference type="EMBL" id="EOT41447.1"/>
    </source>
</evidence>
<feature type="transmembrane region" description="Helical" evidence="1">
    <location>
        <begin position="191"/>
        <end position="214"/>
    </location>
</feature>
<keyword evidence="1" id="KW-1133">Transmembrane helix</keyword>
<dbReference type="PATRIC" id="fig|1139219.3.peg.1581"/>
<sequence length="368" mass="43075">MDLGMKYNNMQLLSSAQSERKVSQLEKVSSFLLIFIMWILMGFNTYNADYEAYQALYHRISILGTNTDPGIEIGFKYIMYFFSFFTNSYQVFLCITSLTCLIFLRYIILLYTNYVSSTLFLFFIFGFFSNAIQLRNFISMILILFAFYIFCNNEGIKAYFLYVFIIFIASLFHVTSLFYLILIVSKLNKKVIFLIFGISTVCLAAIRNNIQYFFEDTKFISYWGNNNATGGMSKTILILAYFSVNLWLVIKLVKLSKEIPSKNFVDFLVPVNLLVSVSFLLVLLNNNFIRLIRNVYLLNYVLYSQNLHFMFRKTKIYNYLILLSYFFFVIFSGYFFTLKGSSADSGFLALFKYNMVIESIMNLFSLPT</sequence>
<feature type="transmembrane region" description="Helical" evidence="1">
    <location>
        <begin position="159"/>
        <end position="184"/>
    </location>
</feature>
<evidence type="ECO:0000313" key="3">
    <source>
        <dbReference type="Proteomes" id="UP000014127"/>
    </source>
</evidence>
<dbReference type="Pfam" id="PF14897">
    <property type="entry name" value="EpsG"/>
    <property type="match status" value="1"/>
</dbReference>
<proteinExistence type="predicted"/>
<keyword evidence="3" id="KW-1185">Reference proteome</keyword>
<feature type="transmembrane region" description="Helical" evidence="1">
    <location>
        <begin position="316"/>
        <end position="336"/>
    </location>
</feature>
<dbReference type="OrthoDB" id="2989568at2"/>
<feature type="transmembrane region" description="Helical" evidence="1">
    <location>
        <begin position="120"/>
        <end position="147"/>
    </location>
</feature>
<dbReference type="AlphaFoldDB" id="S1P1G5"/>
<feature type="transmembrane region" description="Helical" evidence="1">
    <location>
        <begin position="28"/>
        <end position="46"/>
    </location>
</feature>
<dbReference type="STRING" id="44009.RV01_GL001048"/>
<feature type="transmembrane region" description="Helical" evidence="1">
    <location>
        <begin position="234"/>
        <end position="253"/>
    </location>
</feature>
<keyword evidence="1" id="KW-0472">Membrane</keyword>
<dbReference type="Proteomes" id="UP000014127">
    <property type="component" value="Unassembled WGS sequence"/>
</dbReference>
<evidence type="ECO:0000256" key="1">
    <source>
        <dbReference type="SAM" id="Phobius"/>
    </source>
</evidence>